<dbReference type="RefSeq" id="WP_110372936.1">
    <property type="nucleotide sequence ID" value="NZ_JAHBRY010000001.1"/>
</dbReference>
<keyword evidence="2" id="KW-1185">Reference proteome</keyword>
<gene>
    <name evidence="1" type="ORF">C7450_101677</name>
</gene>
<sequence>MNTPDSKLAEYYAKFFCANILRNIYENCEKTRAVDRETAINRIAKFCKIDRSAATDLCEKGVKFLQSARLTMNFDLSNFDFSRLAKTEGRIINCLERGCKPQEPQGYVFGRARLEENLFHMEDLFRSLPFGQCGRYESTDTPGIRSRGFHPFSRPIYCALDVLSGANGAAATYGYSFLVFKDYVKAICTYAPVDTMATDLIGRSSVAFDKLATFYHMERLIANMQNDRLGYDCFGSFIAKFAGKDVTPHRNYGRGGRNNYIDVQLHGQPYINRDVDQIYLSRYEADILSRKISSKNFESIMKSVEDINKSARRKIIVLI</sequence>
<organism evidence="1 2">
    <name type="scientific">Chelatococcus asaccharovorans</name>
    <dbReference type="NCBI Taxonomy" id="28210"/>
    <lineage>
        <taxon>Bacteria</taxon>
        <taxon>Pseudomonadati</taxon>
        <taxon>Pseudomonadota</taxon>
        <taxon>Alphaproteobacteria</taxon>
        <taxon>Hyphomicrobiales</taxon>
        <taxon>Chelatococcaceae</taxon>
        <taxon>Chelatococcus</taxon>
    </lineage>
</organism>
<dbReference type="OrthoDB" id="3770261at2"/>
<evidence type="ECO:0000313" key="2">
    <source>
        <dbReference type="Proteomes" id="UP000248021"/>
    </source>
</evidence>
<dbReference type="EMBL" id="QJJK01000001">
    <property type="protein sequence ID" value="PXW64917.1"/>
    <property type="molecule type" value="Genomic_DNA"/>
</dbReference>
<reference evidence="1 2" key="1">
    <citation type="submission" date="2018-05" db="EMBL/GenBank/DDBJ databases">
        <title>Genomic Encyclopedia of Type Strains, Phase IV (KMG-IV): sequencing the most valuable type-strain genomes for metagenomic binning, comparative biology and taxonomic classification.</title>
        <authorList>
            <person name="Goeker M."/>
        </authorList>
    </citation>
    <scope>NUCLEOTIDE SEQUENCE [LARGE SCALE GENOMIC DNA]</scope>
    <source>
        <strain evidence="1 2">DSM 6462</strain>
    </source>
</reference>
<dbReference type="Proteomes" id="UP000248021">
    <property type="component" value="Unassembled WGS sequence"/>
</dbReference>
<proteinExistence type="predicted"/>
<protein>
    <submittedName>
        <fullName evidence="1">Uncharacterized protein DUF3626</fullName>
    </submittedName>
</protein>
<dbReference type="AlphaFoldDB" id="A0A2V3UJA4"/>
<evidence type="ECO:0000313" key="1">
    <source>
        <dbReference type="EMBL" id="PXW64917.1"/>
    </source>
</evidence>
<accession>A0A2V3UJA4</accession>
<comment type="caution">
    <text evidence="1">The sequence shown here is derived from an EMBL/GenBank/DDBJ whole genome shotgun (WGS) entry which is preliminary data.</text>
</comment>
<name>A0A2V3UJA4_9HYPH</name>